<proteinExistence type="predicted"/>
<name>A0A3E0GW72_9PSEU</name>
<evidence type="ECO:0000313" key="1">
    <source>
        <dbReference type="EMBL" id="REH31119.1"/>
    </source>
</evidence>
<dbReference type="Proteomes" id="UP000256269">
    <property type="component" value="Unassembled WGS sequence"/>
</dbReference>
<sequence length="112" mass="12265">MVVQVWERLVVIVDGVLLLDDGGAVQGRWALPASGQTGPRLYDALVLAGAPLTSDPARAWVIGRPEWVELLVAATNNQVLTVRDGGAPMPLRRRLTDMVLDVYRRYLDDDAT</sequence>
<gene>
    <name evidence="1" type="ORF">BCF44_122142</name>
</gene>
<accession>A0A3E0GW72</accession>
<evidence type="ECO:0000313" key="2">
    <source>
        <dbReference type="Proteomes" id="UP000256269"/>
    </source>
</evidence>
<dbReference type="AlphaFoldDB" id="A0A3E0GW72"/>
<protein>
    <submittedName>
        <fullName evidence="1">Uncharacterized protein</fullName>
    </submittedName>
</protein>
<comment type="caution">
    <text evidence="1">The sequence shown here is derived from an EMBL/GenBank/DDBJ whole genome shotgun (WGS) entry which is preliminary data.</text>
</comment>
<dbReference type="EMBL" id="QUNO01000022">
    <property type="protein sequence ID" value="REH31119.1"/>
    <property type="molecule type" value="Genomic_DNA"/>
</dbReference>
<organism evidence="1 2">
    <name type="scientific">Kutzneria buriramensis</name>
    <dbReference type="NCBI Taxonomy" id="1045776"/>
    <lineage>
        <taxon>Bacteria</taxon>
        <taxon>Bacillati</taxon>
        <taxon>Actinomycetota</taxon>
        <taxon>Actinomycetes</taxon>
        <taxon>Pseudonocardiales</taxon>
        <taxon>Pseudonocardiaceae</taxon>
        <taxon>Kutzneria</taxon>
    </lineage>
</organism>
<reference evidence="1 2" key="1">
    <citation type="submission" date="2018-08" db="EMBL/GenBank/DDBJ databases">
        <title>Genomic Encyclopedia of Archaeal and Bacterial Type Strains, Phase II (KMG-II): from individual species to whole genera.</title>
        <authorList>
            <person name="Goeker M."/>
        </authorList>
    </citation>
    <scope>NUCLEOTIDE SEQUENCE [LARGE SCALE GENOMIC DNA]</scope>
    <source>
        <strain evidence="1 2">DSM 45791</strain>
    </source>
</reference>
<keyword evidence="2" id="KW-1185">Reference proteome</keyword>